<evidence type="ECO:0000313" key="4">
    <source>
        <dbReference type="Proteomes" id="UP000005522"/>
    </source>
</evidence>
<sequence length="110" mass="11128">MTSITPYHGAVTPSEVQNPGDAKRSGTAGDKSTARAQGSAGANTPIQDQVTLSAAAQTLQVGDSRPARVDLAAIQAAIAAGSYRASPAEIAKGLRQDQLQMLPKNKASGA</sequence>
<dbReference type="KEGG" id="acz:Acaty_c1229"/>
<accession>A0A059ZYV4</accession>
<dbReference type="Pfam" id="PF04316">
    <property type="entry name" value="FlgM"/>
    <property type="match status" value="1"/>
</dbReference>
<dbReference type="EMBL" id="CP005986">
    <property type="protein sequence ID" value="AIA55097.1"/>
    <property type="molecule type" value="Genomic_DNA"/>
</dbReference>
<feature type="region of interest" description="Disordered" evidence="1">
    <location>
        <begin position="1"/>
        <end position="45"/>
    </location>
</feature>
<feature type="domain" description="Anti-sigma-28 factor FlgM C-terminal" evidence="2">
    <location>
        <begin position="48"/>
        <end position="94"/>
    </location>
</feature>
<dbReference type="AlphaFoldDB" id="A0A059ZYV4"/>
<dbReference type="InterPro" id="IPR031316">
    <property type="entry name" value="FlgM_C"/>
</dbReference>
<feature type="compositionally biased region" description="Polar residues" evidence="1">
    <location>
        <begin position="34"/>
        <end position="45"/>
    </location>
</feature>
<protein>
    <recommendedName>
        <fullName evidence="2">Anti-sigma-28 factor FlgM C-terminal domain-containing protein</fullName>
    </recommendedName>
</protein>
<dbReference type="HOGENOM" id="CLU_2165465_0_0_6"/>
<organism evidence="3 4">
    <name type="scientific">Acidithiobacillus caldus (strain ATCC 51756 / DSM 8584 / KU)</name>
    <dbReference type="NCBI Taxonomy" id="637389"/>
    <lineage>
        <taxon>Bacteria</taxon>
        <taxon>Pseudomonadati</taxon>
        <taxon>Pseudomonadota</taxon>
        <taxon>Acidithiobacillia</taxon>
        <taxon>Acidithiobacillales</taxon>
        <taxon>Acidithiobacillaceae</taxon>
        <taxon>Acidithiobacillus</taxon>
    </lineage>
</organism>
<name>A0A059ZYV4_ACICK</name>
<dbReference type="GeneID" id="92931437"/>
<evidence type="ECO:0000259" key="2">
    <source>
        <dbReference type="Pfam" id="PF04316"/>
    </source>
</evidence>
<gene>
    <name evidence="3" type="ORF">Acaty_c1229</name>
</gene>
<dbReference type="Proteomes" id="UP000005522">
    <property type="component" value="Chromosome"/>
</dbReference>
<reference evidence="3 4" key="1">
    <citation type="journal article" date="2009" name="J. Bacteriol.">
        <title>Draft genome sequence of the extremely acidophilic bacterium Acidithiobacillus caldus ATCC 51756 reveals metabolic versatility in the genus Acidithiobacillus.</title>
        <authorList>
            <person name="Valdes J."/>
            <person name="Quatrini R."/>
            <person name="Hallberg K."/>
            <person name="Dopson M."/>
            <person name="Valenzuela P.D."/>
            <person name="Holmes D.S."/>
        </authorList>
    </citation>
    <scope>NUCLEOTIDE SEQUENCE [LARGE SCALE GENOMIC DNA]</scope>
    <source>
        <strain evidence="4">ATCC 51756 / DSM 8584 / KU</strain>
    </source>
</reference>
<evidence type="ECO:0000313" key="3">
    <source>
        <dbReference type="EMBL" id="AIA55097.1"/>
    </source>
</evidence>
<dbReference type="SUPFAM" id="SSF101498">
    <property type="entry name" value="Anti-sigma factor FlgM"/>
    <property type="match status" value="1"/>
</dbReference>
<proteinExistence type="predicted"/>
<dbReference type="InterPro" id="IPR035890">
    <property type="entry name" value="Anti-sigma-28_factor_FlgM_sf"/>
</dbReference>
<dbReference type="RefSeq" id="WP_004871952.1">
    <property type="nucleotide sequence ID" value="NZ_CP005986.1"/>
</dbReference>
<evidence type="ECO:0000256" key="1">
    <source>
        <dbReference type="SAM" id="MobiDB-lite"/>
    </source>
</evidence>